<accession>A0A9D5A7S4</accession>
<dbReference type="GO" id="GO:0004222">
    <property type="term" value="F:metalloendopeptidase activity"/>
    <property type="evidence" value="ECO:0007669"/>
    <property type="project" value="TreeGrafter"/>
</dbReference>
<dbReference type="Gene3D" id="3.30.830.10">
    <property type="entry name" value="Metalloenzyme, LuxS/M16 peptidase-like"/>
    <property type="match status" value="2"/>
</dbReference>
<dbReference type="PANTHER" id="PTHR43690">
    <property type="entry name" value="NARDILYSIN"/>
    <property type="match status" value="1"/>
</dbReference>
<comment type="caution">
    <text evidence="3">The sequence shown here is derived from an EMBL/GenBank/DDBJ whole genome shotgun (WGS) entry which is preliminary data.</text>
</comment>
<dbReference type="Proteomes" id="UP001058974">
    <property type="component" value="Chromosome 6"/>
</dbReference>
<reference evidence="3 4" key="1">
    <citation type="journal article" date="2022" name="Nat. Genet.">
        <title>Improved pea reference genome and pan-genome highlight genomic features and evolutionary characteristics.</title>
        <authorList>
            <person name="Yang T."/>
            <person name="Liu R."/>
            <person name="Luo Y."/>
            <person name="Hu S."/>
            <person name="Wang D."/>
            <person name="Wang C."/>
            <person name="Pandey M.K."/>
            <person name="Ge S."/>
            <person name="Xu Q."/>
            <person name="Li N."/>
            <person name="Li G."/>
            <person name="Huang Y."/>
            <person name="Saxena R.K."/>
            <person name="Ji Y."/>
            <person name="Li M."/>
            <person name="Yan X."/>
            <person name="He Y."/>
            <person name="Liu Y."/>
            <person name="Wang X."/>
            <person name="Xiang C."/>
            <person name="Varshney R.K."/>
            <person name="Ding H."/>
            <person name="Gao S."/>
            <person name="Zong X."/>
        </authorList>
    </citation>
    <scope>NUCLEOTIDE SEQUENCE [LARGE SCALE GENOMIC DNA]</scope>
    <source>
        <strain evidence="3 4">cv. Zhongwan 6</strain>
    </source>
</reference>
<evidence type="ECO:0000313" key="3">
    <source>
        <dbReference type="EMBL" id="KAI5400957.1"/>
    </source>
</evidence>
<feature type="domain" description="Peptidase M16 middle/third" evidence="2">
    <location>
        <begin position="12"/>
        <end position="142"/>
    </location>
</feature>
<dbReference type="GO" id="GO:0043171">
    <property type="term" value="P:peptide catabolic process"/>
    <property type="evidence" value="ECO:0007669"/>
    <property type="project" value="TreeGrafter"/>
</dbReference>
<evidence type="ECO:0000259" key="2">
    <source>
        <dbReference type="Pfam" id="PF16187"/>
    </source>
</evidence>
<protein>
    <submittedName>
        <fullName evidence="3">Insulin-degrading enzyme-like 1</fullName>
    </submittedName>
</protein>
<dbReference type="GO" id="GO:0046872">
    <property type="term" value="F:metal ion binding"/>
    <property type="evidence" value="ECO:0007669"/>
    <property type="project" value="UniProtKB-KW"/>
</dbReference>
<keyword evidence="1" id="KW-0479">Metal-binding</keyword>
<dbReference type="InterPro" id="IPR050626">
    <property type="entry name" value="Peptidase_M16"/>
</dbReference>
<dbReference type="PANTHER" id="PTHR43690:SF18">
    <property type="entry name" value="INSULIN-DEGRADING ENZYME-RELATED"/>
    <property type="match status" value="1"/>
</dbReference>
<dbReference type="InterPro" id="IPR032632">
    <property type="entry name" value="Peptidase_M16_M"/>
</dbReference>
<gene>
    <name evidence="3" type="ORF">KIW84_065703</name>
</gene>
<dbReference type="SUPFAM" id="SSF63411">
    <property type="entry name" value="LuxS/MPP-like metallohydrolase"/>
    <property type="match status" value="2"/>
</dbReference>
<keyword evidence="4" id="KW-1185">Reference proteome</keyword>
<dbReference type="Pfam" id="PF16187">
    <property type="entry name" value="Peptidase_M16_M"/>
    <property type="match status" value="1"/>
</dbReference>
<sequence length="192" mass="21359">MHDLPAAERVMQARKFHSCFTTQPWYGTAYSIEKITASTIQGWVLSAPNENVHLPAPNKFIPTDLSLKVAPERVKFPVLLSRSSYSALWYKPDTLFSTPKAYVKINSNCPYAGNSPEAEILTHIFTQLLMDYLNDNAYYAQVLSYQGNGDQGIPEFQVPTTLSAGYVFLFFDTTGSNLALVRTARSTSCPSS</sequence>
<dbReference type="InterPro" id="IPR011249">
    <property type="entry name" value="Metalloenz_LuxS/M16"/>
</dbReference>
<dbReference type="EMBL" id="JAMSHJ010000006">
    <property type="protein sequence ID" value="KAI5400957.1"/>
    <property type="molecule type" value="Genomic_DNA"/>
</dbReference>
<dbReference type="Gramene" id="Psat06G0570300-T1">
    <property type="protein sequence ID" value="KAI5400957.1"/>
    <property type="gene ID" value="KIW84_065703"/>
</dbReference>
<dbReference type="AlphaFoldDB" id="A0A9D5A7S4"/>
<dbReference type="GO" id="GO:0005739">
    <property type="term" value="C:mitochondrion"/>
    <property type="evidence" value="ECO:0007669"/>
    <property type="project" value="TreeGrafter"/>
</dbReference>
<evidence type="ECO:0000256" key="1">
    <source>
        <dbReference type="ARBA" id="ARBA00022723"/>
    </source>
</evidence>
<name>A0A9D5A7S4_PEA</name>
<organism evidence="3 4">
    <name type="scientific">Pisum sativum</name>
    <name type="common">Garden pea</name>
    <name type="synonym">Lathyrus oleraceus</name>
    <dbReference type="NCBI Taxonomy" id="3888"/>
    <lineage>
        <taxon>Eukaryota</taxon>
        <taxon>Viridiplantae</taxon>
        <taxon>Streptophyta</taxon>
        <taxon>Embryophyta</taxon>
        <taxon>Tracheophyta</taxon>
        <taxon>Spermatophyta</taxon>
        <taxon>Magnoliopsida</taxon>
        <taxon>eudicotyledons</taxon>
        <taxon>Gunneridae</taxon>
        <taxon>Pentapetalae</taxon>
        <taxon>rosids</taxon>
        <taxon>fabids</taxon>
        <taxon>Fabales</taxon>
        <taxon>Fabaceae</taxon>
        <taxon>Papilionoideae</taxon>
        <taxon>50 kb inversion clade</taxon>
        <taxon>NPAAA clade</taxon>
        <taxon>Hologalegina</taxon>
        <taxon>IRL clade</taxon>
        <taxon>Fabeae</taxon>
        <taxon>Lathyrus</taxon>
    </lineage>
</organism>
<evidence type="ECO:0000313" key="4">
    <source>
        <dbReference type="Proteomes" id="UP001058974"/>
    </source>
</evidence>
<dbReference type="GO" id="GO:0005829">
    <property type="term" value="C:cytosol"/>
    <property type="evidence" value="ECO:0007669"/>
    <property type="project" value="TreeGrafter"/>
</dbReference>
<proteinExistence type="predicted"/>
<dbReference type="GO" id="GO:0051603">
    <property type="term" value="P:proteolysis involved in protein catabolic process"/>
    <property type="evidence" value="ECO:0007669"/>
    <property type="project" value="TreeGrafter"/>
</dbReference>